<dbReference type="InterPro" id="IPR008972">
    <property type="entry name" value="Cupredoxin"/>
</dbReference>
<feature type="compositionally biased region" description="Low complexity" evidence="1">
    <location>
        <begin position="194"/>
        <end position="224"/>
    </location>
</feature>
<reference evidence="4" key="1">
    <citation type="submission" date="2019-04" db="EMBL/GenBank/DDBJ databases">
        <title>Sequencing of skin fungus with MAO and IRED activity.</title>
        <authorList>
            <person name="Marsaioli A.J."/>
            <person name="Bonatto J.M.C."/>
            <person name="Reis Junior O."/>
        </authorList>
    </citation>
    <scope>NUCLEOTIDE SEQUENCE</scope>
    <source>
        <strain evidence="4">30M1</strain>
    </source>
</reference>
<feature type="region of interest" description="Disordered" evidence="1">
    <location>
        <begin position="192"/>
        <end position="224"/>
    </location>
</feature>
<dbReference type="InterPro" id="IPR052953">
    <property type="entry name" value="Ser-rich/MCO-related"/>
</dbReference>
<feature type="chain" id="PRO_5040266502" description="Extracellular serine-rich protein" evidence="3">
    <location>
        <begin position="21"/>
        <end position="427"/>
    </location>
</feature>
<sequence>MKPSWLMLHLTIMQITSVSAQDASSSGLATSIASTLPSPSPTTLNSATSTSSLVPQTHTIQVGLLDHKIRPETTEAAIGDLIEFDFYPLNHSIVRAEYGFPCIPYEMTGSDKKGFFSGFKPVDKVLDRPPKWTLRINDTDPIFFYCAAPGSCITYGMVGGINLNSSTSIDKQRTLAMDSSYMLAPGEPFPAESPLPSGNPASSPLPSLSPNSASTSSSSSAHTSSGGLSTGAIVGISIAAFSALLFGALLFFCWGRTISLREAIERKYGTVRRVTASPNQMVQHTQSHHAYNASQGGFQFPPHPAVHPGSQPGSPDPGVYGQQLNASMGNSGYFPVPTGYTAKYTSPVETHPAYHAMSGSPPPGVVGLNGNPMFHQNGHERGTPAPGYYEPFIRGQEQLQDRPVEMEGVTSSSLANDSGNFDSNNKI</sequence>
<feature type="region of interest" description="Disordered" evidence="1">
    <location>
        <begin position="30"/>
        <end position="50"/>
    </location>
</feature>
<evidence type="ECO:0000256" key="1">
    <source>
        <dbReference type="SAM" id="MobiDB-lite"/>
    </source>
</evidence>
<dbReference type="PANTHER" id="PTHR34883">
    <property type="entry name" value="SERINE-RICH PROTEIN, PUTATIVE-RELATED-RELATED"/>
    <property type="match status" value="1"/>
</dbReference>
<keyword evidence="2" id="KW-1133">Transmembrane helix</keyword>
<evidence type="ECO:0000256" key="3">
    <source>
        <dbReference type="SAM" id="SignalP"/>
    </source>
</evidence>
<dbReference type="Gene3D" id="2.60.40.420">
    <property type="entry name" value="Cupredoxins - blue copper proteins"/>
    <property type="match status" value="1"/>
</dbReference>
<dbReference type="AlphaFoldDB" id="A0A9P4W9N3"/>
<evidence type="ECO:0008006" key="6">
    <source>
        <dbReference type="Google" id="ProtNLM"/>
    </source>
</evidence>
<gene>
    <name evidence="4" type="ORF">E8E13_004543</name>
</gene>
<feature type="compositionally biased region" description="Polar residues" evidence="1">
    <location>
        <begin position="409"/>
        <end position="427"/>
    </location>
</feature>
<dbReference type="PANTHER" id="PTHR34883:SF19">
    <property type="entry name" value="EXTRACELLULAR SERINE-RICH PROTEIN"/>
    <property type="match status" value="1"/>
</dbReference>
<organism evidence="4 5">
    <name type="scientific">Curvularia kusanoi</name>
    <name type="common">Cochliobolus kusanoi</name>
    <dbReference type="NCBI Taxonomy" id="90978"/>
    <lineage>
        <taxon>Eukaryota</taxon>
        <taxon>Fungi</taxon>
        <taxon>Dikarya</taxon>
        <taxon>Ascomycota</taxon>
        <taxon>Pezizomycotina</taxon>
        <taxon>Dothideomycetes</taxon>
        <taxon>Pleosporomycetidae</taxon>
        <taxon>Pleosporales</taxon>
        <taxon>Pleosporineae</taxon>
        <taxon>Pleosporaceae</taxon>
        <taxon>Curvularia</taxon>
    </lineage>
</organism>
<dbReference type="Proteomes" id="UP000801428">
    <property type="component" value="Unassembled WGS sequence"/>
</dbReference>
<dbReference type="SUPFAM" id="SSF49503">
    <property type="entry name" value="Cupredoxins"/>
    <property type="match status" value="1"/>
</dbReference>
<keyword evidence="2" id="KW-0472">Membrane</keyword>
<dbReference type="EMBL" id="SWKU01000016">
    <property type="protein sequence ID" value="KAF2999740.1"/>
    <property type="molecule type" value="Genomic_DNA"/>
</dbReference>
<evidence type="ECO:0000256" key="2">
    <source>
        <dbReference type="SAM" id="Phobius"/>
    </source>
</evidence>
<evidence type="ECO:0000313" key="4">
    <source>
        <dbReference type="EMBL" id="KAF2999740.1"/>
    </source>
</evidence>
<dbReference type="OrthoDB" id="2331100at2759"/>
<feature type="transmembrane region" description="Helical" evidence="2">
    <location>
        <begin position="232"/>
        <end position="254"/>
    </location>
</feature>
<name>A0A9P4W9N3_CURKU</name>
<feature type="region of interest" description="Disordered" evidence="1">
    <location>
        <begin position="292"/>
        <end position="319"/>
    </location>
</feature>
<keyword evidence="3" id="KW-0732">Signal</keyword>
<comment type="caution">
    <text evidence="4">The sequence shown here is derived from an EMBL/GenBank/DDBJ whole genome shotgun (WGS) entry which is preliminary data.</text>
</comment>
<evidence type="ECO:0000313" key="5">
    <source>
        <dbReference type="Proteomes" id="UP000801428"/>
    </source>
</evidence>
<feature type="signal peptide" evidence="3">
    <location>
        <begin position="1"/>
        <end position="20"/>
    </location>
</feature>
<keyword evidence="5" id="KW-1185">Reference proteome</keyword>
<protein>
    <recommendedName>
        <fullName evidence="6">Extracellular serine-rich protein</fullName>
    </recommendedName>
</protein>
<accession>A0A9P4W9N3</accession>
<keyword evidence="2" id="KW-0812">Transmembrane</keyword>
<feature type="region of interest" description="Disordered" evidence="1">
    <location>
        <begin position="402"/>
        <end position="427"/>
    </location>
</feature>
<proteinExistence type="predicted"/>